<dbReference type="Gene3D" id="1.10.630.10">
    <property type="entry name" value="Cytochrome P450"/>
    <property type="match status" value="1"/>
</dbReference>
<dbReference type="OrthoDB" id="1470350at2759"/>
<evidence type="ECO:0000256" key="2">
    <source>
        <dbReference type="ARBA" id="ARBA00022723"/>
    </source>
</evidence>
<comment type="caution">
    <text evidence="7">The sequence shown here is derived from an EMBL/GenBank/DDBJ whole genome shotgun (WGS) entry which is preliminary data.</text>
</comment>
<dbReference type="PRINTS" id="PR00385">
    <property type="entry name" value="P450"/>
</dbReference>
<gene>
    <name evidence="7" type="ORF">DERYTH_LOCUS17761</name>
</gene>
<evidence type="ECO:0000313" key="7">
    <source>
        <dbReference type="EMBL" id="CAG8760319.1"/>
    </source>
</evidence>
<keyword evidence="2 5" id="KW-0479">Metal-binding</keyword>
<dbReference type="AlphaFoldDB" id="A0A9N9J363"/>
<dbReference type="SUPFAM" id="SSF48264">
    <property type="entry name" value="Cytochrome P450"/>
    <property type="match status" value="1"/>
</dbReference>
<dbReference type="InterPro" id="IPR001128">
    <property type="entry name" value="Cyt_P450"/>
</dbReference>
<comment type="similarity">
    <text evidence="1 6">Belongs to the cytochrome P450 family.</text>
</comment>
<dbReference type="Proteomes" id="UP000789405">
    <property type="component" value="Unassembled WGS sequence"/>
</dbReference>
<dbReference type="GO" id="GO:0020037">
    <property type="term" value="F:heme binding"/>
    <property type="evidence" value="ECO:0007669"/>
    <property type="project" value="InterPro"/>
</dbReference>
<evidence type="ECO:0000256" key="4">
    <source>
        <dbReference type="ARBA" id="ARBA00023004"/>
    </source>
</evidence>
<comment type="cofactor">
    <cofactor evidence="5">
        <name>heme</name>
        <dbReference type="ChEBI" id="CHEBI:30413"/>
    </cofactor>
</comment>
<dbReference type="GO" id="GO:0016705">
    <property type="term" value="F:oxidoreductase activity, acting on paired donors, with incorporation or reduction of molecular oxygen"/>
    <property type="evidence" value="ECO:0007669"/>
    <property type="project" value="InterPro"/>
</dbReference>
<dbReference type="GO" id="GO:0004497">
    <property type="term" value="F:monooxygenase activity"/>
    <property type="evidence" value="ECO:0007669"/>
    <property type="project" value="UniProtKB-KW"/>
</dbReference>
<dbReference type="Pfam" id="PF00067">
    <property type="entry name" value="p450"/>
    <property type="match status" value="1"/>
</dbReference>
<name>A0A9N9J363_9GLOM</name>
<keyword evidence="3 6" id="KW-0560">Oxidoreductase</keyword>
<evidence type="ECO:0000313" key="8">
    <source>
        <dbReference type="Proteomes" id="UP000789405"/>
    </source>
</evidence>
<dbReference type="EMBL" id="CAJVPY010017102">
    <property type="protein sequence ID" value="CAG8760319.1"/>
    <property type="molecule type" value="Genomic_DNA"/>
</dbReference>
<reference evidence="7" key="1">
    <citation type="submission" date="2021-06" db="EMBL/GenBank/DDBJ databases">
        <authorList>
            <person name="Kallberg Y."/>
            <person name="Tangrot J."/>
            <person name="Rosling A."/>
        </authorList>
    </citation>
    <scope>NUCLEOTIDE SEQUENCE</scope>
    <source>
        <strain evidence="7">MA453B</strain>
    </source>
</reference>
<evidence type="ECO:0000256" key="6">
    <source>
        <dbReference type="RuleBase" id="RU000461"/>
    </source>
</evidence>
<evidence type="ECO:0000256" key="1">
    <source>
        <dbReference type="ARBA" id="ARBA00010617"/>
    </source>
</evidence>
<accession>A0A9N9J363</accession>
<dbReference type="InterPro" id="IPR002401">
    <property type="entry name" value="Cyt_P450_E_grp-I"/>
</dbReference>
<proteinExistence type="inferred from homology"/>
<dbReference type="InterPro" id="IPR017972">
    <property type="entry name" value="Cyt_P450_CS"/>
</dbReference>
<sequence length="172" mass="19803">MANQSVEDLLLQEINSFLIAKNPIPLYDDIKLFKYTTATLYETLRLYPSVPVNGRVCIKEDILPNNTPVYPGKFVKFNLYIMGRDEKIWGDDAKQFNPKRFLNLKNDLKPNRFKFASFSGGPRSCVGEQFATLEIIILTIMLLKEFKFELASDQKSPPEFKDSILLMIKILS</sequence>
<dbReference type="GO" id="GO:0006629">
    <property type="term" value="P:lipid metabolic process"/>
    <property type="evidence" value="ECO:0007669"/>
    <property type="project" value="UniProtKB-ARBA"/>
</dbReference>
<dbReference type="PROSITE" id="PS00086">
    <property type="entry name" value="CYTOCHROME_P450"/>
    <property type="match status" value="1"/>
</dbReference>
<keyword evidence="8" id="KW-1185">Reference proteome</keyword>
<keyword evidence="4 5" id="KW-0408">Iron</keyword>
<keyword evidence="5 6" id="KW-0349">Heme</keyword>
<keyword evidence="6" id="KW-0503">Monooxygenase</keyword>
<dbReference type="PANTHER" id="PTHR24296">
    <property type="entry name" value="CYTOCHROME P450"/>
    <property type="match status" value="1"/>
</dbReference>
<evidence type="ECO:0000256" key="3">
    <source>
        <dbReference type="ARBA" id="ARBA00023002"/>
    </source>
</evidence>
<protein>
    <submittedName>
        <fullName evidence="7">11313_t:CDS:1</fullName>
    </submittedName>
</protein>
<organism evidence="7 8">
    <name type="scientific">Dentiscutata erythropus</name>
    <dbReference type="NCBI Taxonomy" id="1348616"/>
    <lineage>
        <taxon>Eukaryota</taxon>
        <taxon>Fungi</taxon>
        <taxon>Fungi incertae sedis</taxon>
        <taxon>Mucoromycota</taxon>
        <taxon>Glomeromycotina</taxon>
        <taxon>Glomeromycetes</taxon>
        <taxon>Diversisporales</taxon>
        <taxon>Gigasporaceae</taxon>
        <taxon>Dentiscutata</taxon>
    </lineage>
</organism>
<feature type="binding site" description="axial binding residue" evidence="5">
    <location>
        <position position="125"/>
    </location>
    <ligand>
        <name>heme</name>
        <dbReference type="ChEBI" id="CHEBI:30413"/>
    </ligand>
    <ligandPart>
        <name>Fe</name>
        <dbReference type="ChEBI" id="CHEBI:18248"/>
    </ligandPart>
</feature>
<dbReference type="GO" id="GO:0005506">
    <property type="term" value="F:iron ion binding"/>
    <property type="evidence" value="ECO:0007669"/>
    <property type="project" value="InterPro"/>
</dbReference>
<dbReference type="PRINTS" id="PR00463">
    <property type="entry name" value="EP450I"/>
</dbReference>
<evidence type="ECO:0000256" key="5">
    <source>
        <dbReference type="PIRSR" id="PIRSR602401-1"/>
    </source>
</evidence>
<dbReference type="InterPro" id="IPR036396">
    <property type="entry name" value="Cyt_P450_sf"/>
</dbReference>